<dbReference type="InterPro" id="IPR005361">
    <property type="entry name" value="UPF0158"/>
</dbReference>
<reference evidence="1 2" key="1">
    <citation type="submission" date="2023-04" db="EMBL/GenBank/DDBJ databases">
        <title>Clostridium tannerae sp. nov., isolated from the fecal material of an alpaca.</title>
        <authorList>
            <person name="Miller S."/>
            <person name="Hendry M."/>
            <person name="King J."/>
            <person name="Sankaranarayanan K."/>
            <person name="Lawson P.A."/>
        </authorList>
    </citation>
    <scope>NUCLEOTIDE SEQUENCE [LARGE SCALE GENOMIC DNA]</scope>
    <source>
        <strain evidence="1 2">A1-XYC3</strain>
    </source>
</reference>
<comment type="caution">
    <text evidence="1">The sequence shown here is derived from an EMBL/GenBank/DDBJ whole genome shotgun (WGS) entry which is preliminary data.</text>
</comment>
<keyword evidence="2" id="KW-1185">Reference proteome</keyword>
<proteinExistence type="predicted"/>
<dbReference type="Proteomes" id="UP001281656">
    <property type="component" value="Unassembled WGS sequence"/>
</dbReference>
<dbReference type="Pfam" id="PF03682">
    <property type="entry name" value="UPF0158"/>
    <property type="match status" value="1"/>
</dbReference>
<sequence length="159" mass="18712">MKKLNIDLELLFQSLSFDDDTLGSEYLDTETGDIMNIPYEVTKVVKGELDEEALADWQKELLKDAYAIEEDSEDRYIMIPNIDDSFFYDAMVQFSEYEVESEILGEKLLDALNGRNPMRNFKNVICQYPEELDKWYAYEDQKAKEYVIDWLRGEGIELE</sequence>
<accession>A0ABU4JX48</accession>
<organism evidence="1 2">
    <name type="scientific">Clostridium tanneri</name>
    <dbReference type="NCBI Taxonomy" id="3037988"/>
    <lineage>
        <taxon>Bacteria</taxon>
        <taxon>Bacillati</taxon>
        <taxon>Bacillota</taxon>
        <taxon>Clostridia</taxon>
        <taxon>Eubacteriales</taxon>
        <taxon>Clostridiaceae</taxon>
        <taxon>Clostridium</taxon>
    </lineage>
</organism>
<evidence type="ECO:0000313" key="2">
    <source>
        <dbReference type="Proteomes" id="UP001281656"/>
    </source>
</evidence>
<name>A0ABU4JX48_9CLOT</name>
<dbReference type="EMBL" id="JARUJP010000026">
    <property type="protein sequence ID" value="MDW8802715.1"/>
    <property type="molecule type" value="Genomic_DNA"/>
</dbReference>
<dbReference type="RefSeq" id="WP_261669817.1">
    <property type="nucleotide sequence ID" value="NZ_JARUJP010000026.1"/>
</dbReference>
<gene>
    <name evidence="1" type="ORF">P8V03_16335</name>
</gene>
<protein>
    <submittedName>
        <fullName evidence="1">UPF0158 family protein</fullName>
    </submittedName>
</protein>
<evidence type="ECO:0000313" key="1">
    <source>
        <dbReference type="EMBL" id="MDW8802715.1"/>
    </source>
</evidence>